<dbReference type="EMBL" id="CP012752">
    <property type="protein sequence ID" value="ALG09688.1"/>
    <property type="molecule type" value="Genomic_DNA"/>
</dbReference>
<keyword evidence="1" id="KW-1133">Transmembrane helix</keyword>
<dbReference type="KEGG" id="kphy:AOZ06_24770"/>
<keyword evidence="1" id="KW-0472">Membrane</keyword>
<accession>A0A0N9I4F3</accession>
<keyword evidence="1" id="KW-0812">Transmembrane</keyword>
<keyword evidence="3" id="KW-1185">Reference proteome</keyword>
<name>A0A0N9I4F3_9PSEU</name>
<gene>
    <name evidence="2" type="ORF">AOZ06_24770</name>
</gene>
<evidence type="ECO:0000313" key="2">
    <source>
        <dbReference type="EMBL" id="ALG09688.1"/>
    </source>
</evidence>
<protein>
    <submittedName>
        <fullName evidence="2">Uncharacterized protein</fullName>
    </submittedName>
</protein>
<dbReference type="Proteomes" id="UP000063699">
    <property type="component" value="Chromosome"/>
</dbReference>
<proteinExistence type="predicted"/>
<dbReference type="STRING" id="860235.AOZ06_24770"/>
<dbReference type="AlphaFoldDB" id="A0A0N9I4F3"/>
<sequence length="96" mass="10425">MDTLAAPPVAFADLIIFSIGGLMTKPLVRVLATTAIGAAVALAVAPLAHAAQAGPYETKAECLEVRVKYMKYNPTPCNPVTDPWERTLWTFYYDKP</sequence>
<evidence type="ECO:0000313" key="3">
    <source>
        <dbReference type="Proteomes" id="UP000063699"/>
    </source>
</evidence>
<evidence type="ECO:0000256" key="1">
    <source>
        <dbReference type="SAM" id="Phobius"/>
    </source>
</evidence>
<feature type="transmembrane region" description="Helical" evidence="1">
    <location>
        <begin position="6"/>
        <end position="23"/>
    </location>
</feature>
<reference evidence="2 3" key="1">
    <citation type="submission" date="2015-07" db="EMBL/GenBank/DDBJ databases">
        <title>Genome sequencing of Kibdelosporangium phytohabitans.</title>
        <authorList>
            <person name="Qin S."/>
            <person name="Xing K."/>
        </authorList>
    </citation>
    <scope>NUCLEOTIDE SEQUENCE [LARGE SCALE GENOMIC DNA]</scope>
    <source>
        <strain evidence="2 3">KLBMP1111</strain>
    </source>
</reference>
<feature type="transmembrane region" description="Helical" evidence="1">
    <location>
        <begin position="30"/>
        <end position="48"/>
    </location>
</feature>
<organism evidence="2 3">
    <name type="scientific">Kibdelosporangium phytohabitans</name>
    <dbReference type="NCBI Taxonomy" id="860235"/>
    <lineage>
        <taxon>Bacteria</taxon>
        <taxon>Bacillati</taxon>
        <taxon>Actinomycetota</taxon>
        <taxon>Actinomycetes</taxon>
        <taxon>Pseudonocardiales</taxon>
        <taxon>Pseudonocardiaceae</taxon>
        <taxon>Kibdelosporangium</taxon>
    </lineage>
</organism>